<reference evidence="2 3" key="1">
    <citation type="submission" date="2023-09" db="EMBL/GenBank/DDBJ databases">
        <title>Xinfangfangia sedmenti sp. nov., isolated the sedment.</title>
        <authorList>
            <person name="Xu L."/>
        </authorList>
    </citation>
    <scope>NUCLEOTIDE SEQUENCE [LARGE SCALE GENOMIC DNA]</scope>
    <source>
        <strain evidence="2 3">LG-4</strain>
    </source>
</reference>
<name>A0ABU1FEF1_9RHOB</name>
<evidence type="ECO:0000313" key="2">
    <source>
        <dbReference type="EMBL" id="MDR5655241.1"/>
    </source>
</evidence>
<dbReference type="RefSeq" id="WP_310459348.1">
    <property type="nucleotide sequence ID" value="NZ_JAVKPH010000055.1"/>
</dbReference>
<feature type="region of interest" description="Disordered" evidence="1">
    <location>
        <begin position="1"/>
        <end position="55"/>
    </location>
</feature>
<organism evidence="2 3">
    <name type="scientific">Ruixingdingia sedimenti</name>
    <dbReference type="NCBI Taxonomy" id="3073604"/>
    <lineage>
        <taxon>Bacteria</taxon>
        <taxon>Pseudomonadati</taxon>
        <taxon>Pseudomonadota</taxon>
        <taxon>Alphaproteobacteria</taxon>
        <taxon>Rhodobacterales</taxon>
        <taxon>Paracoccaceae</taxon>
        <taxon>Ruixingdingia</taxon>
    </lineage>
</organism>
<dbReference type="Proteomes" id="UP001247754">
    <property type="component" value="Unassembled WGS sequence"/>
</dbReference>
<comment type="caution">
    <text evidence="2">The sequence shown here is derived from an EMBL/GenBank/DDBJ whole genome shotgun (WGS) entry which is preliminary data.</text>
</comment>
<accession>A0ABU1FEF1</accession>
<proteinExistence type="predicted"/>
<gene>
    <name evidence="2" type="ORF">RGD00_21775</name>
</gene>
<keyword evidence="3" id="KW-1185">Reference proteome</keyword>
<evidence type="ECO:0000313" key="3">
    <source>
        <dbReference type="Proteomes" id="UP001247754"/>
    </source>
</evidence>
<evidence type="ECO:0000256" key="1">
    <source>
        <dbReference type="SAM" id="MobiDB-lite"/>
    </source>
</evidence>
<sequence length="55" mass="5841">MALVASGADADDLSNVHFDPGRGDRGWPRAGQAARKNGFPARKRKVLSTFGSKAQ</sequence>
<dbReference type="EMBL" id="JAVKPH010000055">
    <property type="protein sequence ID" value="MDR5655241.1"/>
    <property type="molecule type" value="Genomic_DNA"/>
</dbReference>
<protein>
    <submittedName>
        <fullName evidence="2">Uncharacterized protein</fullName>
    </submittedName>
</protein>